<reference evidence="3" key="1">
    <citation type="journal article" date="2019" name="Int. J. Syst. Evol. Microbiol.">
        <title>The Global Catalogue of Microorganisms (GCM) 10K type strain sequencing project: providing services to taxonomists for standard genome sequencing and annotation.</title>
        <authorList>
            <consortium name="The Broad Institute Genomics Platform"/>
            <consortium name="The Broad Institute Genome Sequencing Center for Infectious Disease"/>
            <person name="Wu L."/>
            <person name="Ma J."/>
        </authorList>
    </citation>
    <scope>NUCLEOTIDE SEQUENCE [LARGE SCALE GENOMIC DNA]</scope>
    <source>
        <strain evidence="3">NBRC 110140</strain>
    </source>
</reference>
<evidence type="ECO:0000313" key="2">
    <source>
        <dbReference type="EMBL" id="GLQ36288.1"/>
    </source>
</evidence>
<dbReference type="Proteomes" id="UP001156694">
    <property type="component" value="Unassembled WGS sequence"/>
</dbReference>
<sequence>MSEKTPLTGAKFAAIFITAFVVIIIANLSLVYAAVGSFPGLETRKPYVEALNFNSKRHAQEMLAWKTVLEYSGGSVRLTITDASGARVVLPAIEARLGRATSHAYDRNLTLNFDGELYSSIVNLPAGNWQLRIKTQSLDGVPFMRILPLIVGDRS</sequence>
<keyword evidence="1" id="KW-0472">Membrane</keyword>
<protein>
    <recommendedName>
        <fullName evidence="4">Nitrogen fixation protein FixH</fullName>
    </recommendedName>
</protein>
<name>A0ABQ5VYC8_9RHOB</name>
<proteinExistence type="predicted"/>
<comment type="caution">
    <text evidence="2">The sequence shown here is derived from an EMBL/GenBank/DDBJ whole genome shotgun (WGS) entry which is preliminary data.</text>
</comment>
<feature type="transmembrane region" description="Helical" evidence="1">
    <location>
        <begin position="12"/>
        <end position="35"/>
    </location>
</feature>
<evidence type="ECO:0000313" key="3">
    <source>
        <dbReference type="Proteomes" id="UP001156694"/>
    </source>
</evidence>
<keyword evidence="3" id="KW-1185">Reference proteome</keyword>
<keyword evidence="1" id="KW-1133">Transmembrane helix</keyword>
<dbReference type="InterPro" id="IPR008620">
    <property type="entry name" value="FixH"/>
</dbReference>
<keyword evidence="1" id="KW-0812">Transmembrane</keyword>
<accession>A0ABQ5VYC8</accession>
<dbReference type="Pfam" id="PF05751">
    <property type="entry name" value="FixH"/>
    <property type="match status" value="1"/>
</dbReference>
<dbReference type="RefSeq" id="WP_284380018.1">
    <property type="nucleotide sequence ID" value="NZ_BSNN01000008.1"/>
</dbReference>
<dbReference type="EMBL" id="BSNN01000008">
    <property type="protein sequence ID" value="GLQ36288.1"/>
    <property type="molecule type" value="Genomic_DNA"/>
</dbReference>
<organism evidence="2 3">
    <name type="scientific">Amylibacter marinus</name>
    <dbReference type="NCBI Taxonomy" id="1475483"/>
    <lineage>
        <taxon>Bacteria</taxon>
        <taxon>Pseudomonadati</taxon>
        <taxon>Pseudomonadota</taxon>
        <taxon>Alphaproteobacteria</taxon>
        <taxon>Rhodobacterales</taxon>
        <taxon>Paracoccaceae</taxon>
        <taxon>Amylibacter</taxon>
    </lineage>
</organism>
<evidence type="ECO:0000256" key="1">
    <source>
        <dbReference type="SAM" id="Phobius"/>
    </source>
</evidence>
<gene>
    <name evidence="2" type="ORF">GCM10007939_25720</name>
</gene>
<evidence type="ECO:0008006" key="4">
    <source>
        <dbReference type="Google" id="ProtNLM"/>
    </source>
</evidence>